<name>A0A3Q0JDY2_DIACI</name>
<dbReference type="AlphaFoldDB" id="A0A3Q0JDY2"/>
<organism evidence="1 2">
    <name type="scientific">Diaphorina citri</name>
    <name type="common">Asian citrus psyllid</name>
    <dbReference type="NCBI Taxonomy" id="121845"/>
    <lineage>
        <taxon>Eukaryota</taxon>
        <taxon>Metazoa</taxon>
        <taxon>Ecdysozoa</taxon>
        <taxon>Arthropoda</taxon>
        <taxon>Hexapoda</taxon>
        <taxon>Insecta</taxon>
        <taxon>Pterygota</taxon>
        <taxon>Neoptera</taxon>
        <taxon>Paraneoptera</taxon>
        <taxon>Hemiptera</taxon>
        <taxon>Sternorrhyncha</taxon>
        <taxon>Psylloidea</taxon>
        <taxon>Psyllidae</taxon>
        <taxon>Diaphorininae</taxon>
        <taxon>Diaphorina</taxon>
    </lineage>
</organism>
<gene>
    <name evidence="2" type="primary">LOC103519366</name>
</gene>
<reference evidence="2" key="1">
    <citation type="submission" date="2025-08" db="UniProtKB">
        <authorList>
            <consortium name="RefSeq"/>
        </authorList>
    </citation>
    <scope>IDENTIFICATION</scope>
</reference>
<dbReference type="Gene3D" id="3.60.10.10">
    <property type="entry name" value="Endonuclease/exonuclease/phosphatase"/>
    <property type="match status" value="4"/>
</dbReference>
<dbReference type="GeneID" id="103519366"/>
<dbReference type="PaxDb" id="121845-A0A3Q0JDY2"/>
<accession>A0A3Q0JDY2</accession>
<dbReference type="KEGG" id="dci:103519366"/>
<dbReference type="GO" id="GO:0000288">
    <property type="term" value="P:nuclear-transcribed mRNA catabolic process, deadenylation-dependent decay"/>
    <property type="evidence" value="ECO:0007669"/>
    <property type="project" value="TreeGrafter"/>
</dbReference>
<evidence type="ECO:0000313" key="1">
    <source>
        <dbReference type="Proteomes" id="UP000079169"/>
    </source>
</evidence>
<protein>
    <submittedName>
        <fullName evidence="2">2',5'-phosphodiesterase 12</fullName>
    </submittedName>
</protein>
<evidence type="ECO:0000313" key="2">
    <source>
        <dbReference type="RefSeq" id="XP_026686702.1"/>
    </source>
</evidence>
<dbReference type="Proteomes" id="UP000079169">
    <property type="component" value="Unplaced"/>
</dbReference>
<dbReference type="InterPro" id="IPR050410">
    <property type="entry name" value="CCR4/nocturin_mRNA_transcr"/>
</dbReference>
<keyword evidence="1" id="KW-1185">Reference proteome</keyword>
<dbReference type="GO" id="GO:0005739">
    <property type="term" value="C:mitochondrion"/>
    <property type="evidence" value="ECO:0007669"/>
    <property type="project" value="TreeGrafter"/>
</dbReference>
<sequence>MTLIPSVWKSSYIVSSHFSLQLVFRRFKSISSYPRLIFNKAHIMNPAYFRYEDGGDKFQLAFEYNNEKYNIGRQFNMERSINESTLDFKTRIKSNVLKALEKKIHVLNKKRDKDSKLAVPDIKVDILINGQIISDDSIAKEAIFTKTPPSGENILKVDDTAFKIIINGPWIRNLKLPSCILQDCFVYPSKYEHQFASDKLTVFQWWRQEDKEFVPVGQGFYYKPSKEDVGHILKLSCTPKNDIAEGPTLEILSNTPVDAGNQPYLFEQRHAFTGDKLSGDNFRVVTYNILAEIYADTDTARKELFVYCPSYALDGDYRRPLIIREILAYHADLICLQEVDEKAFHRDLSPILLRKGNLRADFAVKSGNAAEGLAIFWDDSRFRFVQSSRYLLGEELALNHSYHSDLVSQIKANERLYTRLSERNTTLQTVVLEPLNVNSKRSKKCRWRQEDKEFVPVGQGFYYKPSKEDVGHILKLSCTPKNDIAEGPTLEILSNTPVDAGNQPYLFEQRHAFTQDKLSGDKVVTYNILAEIYADTDTARKELFVYCPSYALDGDYRRPLIIREILAYHADLICLQEVDEKAFHRDLSPFTGDKLSGDKVVTYNILAEIYADTDTARKELFVYCPSYALDGDYRRPLIIREILAYHADLICLQEVDEKAFHRDLSPVVTYNILAEIYADTDTARKELFVYCPSYALDGDYRRPLIIREILAYHTDLICLQEVDEKAFHRDLSPFAVLEKIELSHVLFSDQDEVIEGIPLSQPFPMASACGTPEFTNFTVGFSGCLDYIYYQKDQLKVTQVVPFPSKEELELYSGLPSPVYPSDHLALIADLQWIEPGTS</sequence>
<dbReference type="PANTHER" id="PTHR12121:SF37">
    <property type="entry name" value="2',5'-PHOSPHODIESTERASE 12"/>
    <property type="match status" value="1"/>
</dbReference>
<dbReference type="STRING" id="121845.A0A3Q0JDY2"/>
<dbReference type="SUPFAM" id="SSF56219">
    <property type="entry name" value="DNase I-like"/>
    <property type="match status" value="5"/>
</dbReference>
<dbReference type="InterPro" id="IPR036691">
    <property type="entry name" value="Endo/exonu/phosph_ase_sf"/>
</dbReference>
<dbReference type="GO" id="GO:0000175">
    <property type="term" value="F:3'-5'-RNA exonuclease activity"/>
    <property type="evidence" value="ECO:0007669"/>
    <property type="project" value="TreeGrafter"/>
</dbReference>
<dbReference type="RefSeq" id="XP_026686702.1">
    <property type="nucleotide sequence ID" value="XM_026830901.1"/>
</dbReference>
<proteinExistence type="predicted"/>
<dbReference type="Gene3D" id="4.10.60.20">
    <property type="match status" value="1"/>
</dbReference>
<dbReference type="PANTHER" id="PTHR12121">
    <property type="entry name" value="CARBON CATABOLITE REPRESSOR PROTEIN 4"/>
    <property type="match status" value="1"/>
</dbReference>